<dbReference type="PROSITE" id="PS51085">
    <property type="entry name" value="2FE2S_FER_2"/>
    <property type="match status" value="1"/>
</dbReference>
<dbReference type="Gene3D" id="3.30.420.480">
    <property type="entry name" value="Domain of unknown function (DUF4445)"/>
    <property type="match status" value="1"/>
</dbReference>
<name>F6DRQ2_DESRL</name>
<dbReference type="GO" id="GO:0051536">
    <property type="term" value="F:iron-sulfur cluster binding"/>
    <property type="evidence" value="ECO:0007669"/>
    <property type="project" value="InterPro"/>
</dbReference>
<gene>
    <name evidence="2" type="ordered locus">Desru_1548</name>
</gene>
<dbReference type="InterPro" id="IPR036010">
    <property type="entry name" value="2Fe-2S_ferredoxin-like_sf"/>
</dbReference>
<dbReference type="CDD" id="cd00207">
    <property type="entry name" value="fer2"/>
    <property type="match status" value="1"/>
</dbReference>
<dbReference type="OrthoDB" id="9810588at2"/>
<dbReference type="Pfam" id="PF14574">
    <property type="entry name" value="RACo_C_ter"/>
    <property type="match status" value="1"/>
</dbReference>
<dbReference type="PANTHER" id="PTHR42895">
    <property type="entry name" value="IRON-SULFUR CLUSTER-BINDING PROTEIN-RELATED"/>
    <property type="match status" value="1"/>
</dbReference>
<sequence length="541" mass="57426">MSASKVRVTFKPHNVEIAVPAGTTILEAARQAGVPLTAPCGGNGRCGGCRIQTASGEEFLACRTKIDQPLTIQMGGDQMVVLEEGEPRAFILEPAVLAGPAGALRHQAGIPLRDLADGAEKPLGMAVDLGTTTIVGYLYDLYSGRRLGVMPVVNGQRIYGADVISRLAHAIKGPDAYRELRGAVLQDLNQLFLGCCEQGGVSPRFLREIVLVGNPAMMHLVLNLPVESLAAVPFCPYEPGPFYRTAEELGLESVSRAICYFPPFIGGFVGSDALAAAQVHGFGERQETLLLVDIGTNGEILLQFGEQLLAASAPAGPALEGGNIACGKTAVTGAIHKVTMDYDVHLEVIGSAKPTGICGSGLVDAVAEMLRLGIIKSDGELVKASGLPPITSYKIKQRLVTGADGLNQLMLTDKLYLHQKDIREIQLAKGAVAAGIQVLMDEAGIGEKELNSLLLAGGFGNYLNPANALRMGLLGLAPLHKIRQVGNAAGSGACMILLSYPERQRAEKLSLRFKHLELAEDCRYRQQFISQLNFPEKECGV</sequence>
<organism evidence="2 3">
    <name type="scientific">Desulforamulus ruminis (strain ATCC 23193 / DSM 2154 / NCIMB 8452 / DL)</name>
    <name type="common">Desulfotomaculum ruminis</name>
    <dbReference type="NCBI Taxonomy" id="696281"/>
    <lineage>
        <taxon>Bacteria</taxon>
        <taxon>Bacillati</taxon>
        <taxon>Bacillota</taxon>
        <taxon>Clostridia</taxon>
        <taxon>Eubacteriales</taxon>
        <taxon>Peptococcaceae</taxon>
        <taxon>Desulforamulus</taxon>
    </lineage>
</organism>
<feature type="domain" description="2Fe-2S ferredoxin-type" evidence="1">
    <location>
        <begin position="6"/>
        <end position="78"/>
    </location>
</feature>
<dbReference type="eggNOG" id="COG3894">
    <property type="taxonomic scope" value="Bacteria"/>
</dbReference>
<dbReference type="STRING" id="696281.Desru_1548"/>
<dbReference type="KEGG" id="dru:Desru_1548"/>
<dbReference type="HOGENOM" id="CLU_019091_1_0_9"/>
<keyword evidence="3" id="KW-1185">Reference proteome</keyword>
<dbReference type="Proteomes" id="UP000009234">
    <property type="component" value="Chromosome"/>
</dbReference>
<dbReference type="Pfam" id="PF00111">
    <property type="entry name" value="Fer2"/>
    <property type="match status" value="1"/>
</dbReference>
<reference evidence="3" key="1">
    <citation type="submission" date="2011-05" db="EMBL/GenBank/DDBJ databases">
        <title>Complete sequence of Desulfotomaculum ruminis DSM 2154.</title>
        <authorList>
            <person name="Lucas S."/>
            <person name="Copeland A."/>
            <person name="Lapidus A."/>
            <person name="Cheng J.-F."/>
            <person name="Goodwin L."/>
            <person name="Pitluck S."/>
            <person name="Lu M."/>
            <person name="Detter J.C."/>
            <person name="Han C."/>
            <person name="Tapia R."/>
            <person name="Land M."/>
            <person name="Hauser L."/>
            <person name="Kyrpides N."/>
            <person name="Ivanova N."/>
            <person name="Mikhailova N."/>
            <person name="Pagani I."/>
            <person name="Stams A.J.M."/>
            <person name="Plugge C.M."/>
            <person name="Muyzer G."/>
            <person name="Kuever J."/>
            <person name="Parshina S.N."/>
            <person name="Ivanova A.E."/>
            <person name="Nazina T.N."/>
            <person name="Brambilla E."/>
            <person name="Spring S."/>
            <person name="Klenk H.-P."/>
            <person name="Woyke T."/>
        </authorList>
    </citation>
    <scope>NUCLEOTIDE SEQUENCE [LARGE SCALE GENOMIC DNA]</scope>
    <source>
        <strain evidence="3">ATCC 23193 / DSM 2154 / NCIB 8452 / DL</strain>
    </source>
</reference>
<dbReference type="RefSeq" id="WP_013841581.1">
    <property type="nucleotide sequence ID" value="NC_015589.1"/>
</dbReference>
<dbReference type="InterPro" id="IPR001041">
    <property type="entry name" value="2Fe-2S_ferredoxin-type"/>
</dbReference>
<dbReference type="InterPro" id="IPR041414">
    <property type="entry name" value="Raco-like_middle"/>
</dbReference>
<reference evidence="2 3" key="2">
    <citation type="journal article" date="2012" name="Stand. Genomic Sci.">
        <title>Complete genome sequence of the sulfate-reducing firmicute Desulfotomaculum ruminis type strain (DL(T)).</title>
        <authorList>
            <person name="Spring S."/>
            <person name="Visser M."/>
            <person name="Lu M."/>
            <person name="Copeland A."/>
            <person name="Lapidus A."/>
            <person name="Lucas S."/>
            <person name="Cheng J.F."/>
            <person name="Han C."/>
            <person name="Tapia R."/>
            <person name="Goodwin L.A."/>
            <person name="Pitluck S."/>
            <person name="Ivanova N."/>
            <person name="Land M."/>
            <person name="Hauser L."/>
            <person name="Larimer F."/>
            <person name="Rohde M."/>
            <person name="Goker M."/>
            <person name="Detter J.C."/>
            <person name="Kyrpides N.C."/>
            <person name="Woyke T."/>
            <person name="Schaap P.J."/>
            <person name="Plugge C.M."/>
            <person name="Muyzer G."/>
            <person name="Kuever J."/>
            <person name="Pereira I.A."/>
            <person name="Parshina S.N."/>
            <person name="Bernier-Latmani R."/>
            <person name="Stams A.J."/>
            <person name="Klenk H.P."/>
        </authorList>
    </citation>
    <scope>NUCLEOTIDE SEQUENCE [LARGE SCALE GENOMIC DNA]</scope>
    <source>
        <strain evidence="3">ATCC 23193 / DSM 2154 / NCIB 8452 / DL</strain>
    </source>
</reference>
<dbReference type="SUPFAM" id="SSF54292">
    <property type="entry name" value="2Fe-2S ferredoxin-like"/>
    <property type="match status" value="1"/>
</dbReference>
<dbReference type="InterPro" id="IPR012675">
    <property type="entry name" value="Beta-grasp_dom_sf"/>
</dbReference>
<protein>
    <submittedName>
        <fullName evidence="2">Ferredoxin</fullName>
    </submittedName>
</protein>
<evidence type="ECO:0000313" key="2">
    <source>
        <dbReference type="EMBL" id="AEG59813.1"/>
    </source>
</evidence>
<dbReference type="Pfam" id="PF17651">
    <property type="entry name" value="Raco_middle"/>
    <property type="match status" value="1"/>
</dbReference>
<evidence type="ECO:0000259" key="1">
    <source>
        <dbReference type="PROSITE" id="PS51085"/>
    </source>
</evidence>
<dbReference type="AlphaFoldDB" id="F6DRQ2"/>
<dbReference type="EMBL" id="CP002780">
    <property type="protein sequence ID" value="AEG59813.1"/>
    <property type="molecule type" value="Genomic_DNA"/>
</dbReference>
<accession>F6DRQ2</accession>
<dbReference type="eggNOG" id="COG2871">
    <property type="taxonomic scope" value="Bacteria"/>
</dbReference>
<dbReference type="InterPro" id="IPR027980">
    <property type="entry name" value="RACo_C"/>
</dbReference>
<dbReference type="InterPro" id="IPR052911">
    <property type="entry name" value="Corrinoid_activation_enz"/>
</dbReference>
<dbReference type="InterPro" id="IPR042259">
    <property type="entry name" value="Raco-like_middle_sf"/>
</dbReference>
<evidence type="ECO:0000313" key="3">
    <source>
        <dbReference type="Proteomes" id="UP000009234"/>
    </source>
</evidence>
<dbReference type="Gene3D" id="3.10.20.30">
    <property type="match status" value="1"/>
</dbReference>
<proteinExistence type="predicted"/>
<dbReference type="PANTHER" id="PTHR42895:SF1">
    <property type="entry name" value="IRON-SULFUR CLUSTER PROTEIN"/>
    <property type="match status" value="1"/>
</dbReference>